<dbReference type="FunFam" id="1.10.600.10:FF:000020">
    <property type="entry name" value="Phytoene synthase"/>
    <property type="match status" value="1"/>
</dbReference>
<dbReference type="InterPro" id="IPR044843">
    <property type="entry name" value="Trans_IPPS_bact-type"/>
</dbReference>
<dbReference type="GO" id="GO:0016117">
    <property type="term" value="P:carotenoid biosynthetic process"/>
    <property type="evidence" value="ECO:0007669"/>
    <property type="project" value="UniProtKB-KW"/>
</dbReference>
<gene>
    <name evidence="6" type="ORF">D7294_22655</name>
</gene>
<dbReference type="SUPFAM" id="SSF48576">
    <property type="entry name" value="Terpenoid synthases"/>
    <property type="match status" value="1"/>
</dbReference>
<dbReference type="PROSITE" id="PS01044">
    <property type="entry name" value="SQUALEN_PHYTOEN_SYN_1"/>
    <property type="match status" value="1"/>
</dbReference>
<dbReference type="PROSITE" id="PS01045">
    <property type="entry name" value="SQUALEN_PHYTOEN_SYN_2"/>
    <property type="match status" value="1"/>
</dbReference>
<dbReference type="GO" id="GO:0051996">
    <property type="term" value="F:squalene synthase [NAD(P)H] activity"/>
    <property type="evidence" value="ECO:0007669"/>
    <property type="project" value="InterPro"/>
</dbReference>
<dbReference type="Proteomes" id="UP000272474">
    <property type="component" value="Unassembled WGS sequence"/>
</dbReference>
<sequence length="324" mass="34506">MSARELDAAGITAPSLRADYAVSRRLHAAHGRTYFLATRLLPPGRRPAVHALYGFARRADEIVDAPGPRARKAARAAALTTLERRLAAALAEGPGEEPAVRALVHTVRVHGIDPSYFAAFLASMRMDLEVTGYADYAELSRYMHGSAAVIGLQLLPVLGTVTDPAEAAPYAAALGIAFQLTNFVRDLGEDLDRDRVYLPADLLAAHGVDRGLLVHSRRTGRGDPRITAALRAAVALTRAVYREAEPGIALLDPASRPCVRTAFTLYGAILERIEAEGYATVHRRAVVPRGRRAAVALGGMAAAARVRARRPGAPARRATPGAPA</sequence>
<accession>A0A3A9YSG4</accession>
<dbReference type="Gene3D" id="1.10.600.10">
    <property type="entry name" value="Farnesyl Diphosphate Synthase"/>
    <property type="match status" value="1"/>
</dbReference>
<dbReference type="EMBL" id="RBAL01000015">
    <property type="protein sequence ID" value="RKN38988.1"/>
    <property type="molecule type" value="Genomic_DNA"/>
</dbReference>
<evidence type="ECO:0000256" key="2">
    <source>
        <dbReference type="ARBA" id="ARBA00006251"/>
    </source>
</evidence>
<comment type="cofactor">
    <cofactor evidence="5">
        <name>ATP</name>
        <dbReference type="ChEBI" id="CHEBI:30616"/>
    </cofactor>
</comment>
<organism evidence="6 7">
    <name type="scientific">Streptomyces hoynatensis</name>
    <dbReference type="NCBI Taxonomy" id="1141874"/>
    <lineage>
        <taxon>Bacteria</taxon>
        <taxon>Bacillati</taxon>
        <taxon>Actinomycetota</taxon>
        <taxon>Actinomycetes</taxon>
        <taxon>Kitasatosporales</taxon>
        <taxon>Streptomycetaceae</taxon>
        <taxon>Streptomyces</taxon>
    </lineage>
</organism>
<dbReference type="SFLD" id="SFLDG01018">
    <property type="entry name" value="Squalene/Phytoene_Synthase_Lik"/>
    <property type="match status" value="1"/>
</dbReference>
<dbReference type="InterPro" id="IPR008949">
    <property type="entry name" value="Isoprenoid_synthase_dom_sf"/>
</dbReference>
<dbReference type="InterPro" id="IPR002060">
    <property type="entry name" value="Squ/phyt_synthse"/>
</dbReference>
<evidence type="ECO:0000313" key="6">
    <source>
        <dbReference type="EMBL" id="RKN38988.1"/>
    </source>
</evidence>
<proteinExistence type="inferred from homology"/>
<evidence type="ECO:0000256" key="3">
    <source>
        <dbReference type="ARBA" id="ARBA00022679"/>
    </source>
</evidence>
<dbReference type="Pfam" id="PF00494">
    <property type="entry name" value="SQS_PSY"/>
    <property type="match status" value="1"/>
</dbReference>
<keyword evidence="7" id="KW-1185">Reference proteome</keyword>
<evidence type="ECO:0000256" key="5">
    <source>
        <dbReference type="ARBA" id="ARBA00053028"/>
    </source>
</evidence>
<keyword evidence="3" id="KW-0808">Transferase</keyword>
<dbReference type="UniPathway" id="UPA00799"/>
<evidence type="ECO:0000256" key="4">
    <source>
        <dbReference type="ARBA" id="ARBA00022746"/>
    </source>
</evidence>
<keyword evidence="4" id="KW-0125">Carotenoid biosynthesis</keyword>
<comment type="similarity">
    <text evidence="2">Belongs to the phytoene/squalene synthase family.</text>
</comment>
<dbReference type="SFLD" id="SFLDG01212">
    <property type="entry name" value="Phytoene_synthase_like"/>
    <property type="match status" value="1"/>
</dbReference>
<dbReference type="PANTHER" id="PTHR31480">
    <property type="entry name" value="BIFUNCTIONAL LYCOPENE CYCLASE/PHYTOENE SYNTHASE"/>
    <property type="match status" value="1"/>
</dbReference>
<dbReference type="AlphaFoldDB" id="A0A3A9YSG4"/>
<dbReference type="InterPro" id="IPR019845">
    <property type="entry name" value="Squalene/phytoene_synthase_CS"/>
</dbReference>
<dbReference type="CDD" id="cd00683">
    <property type="entry name" value="Trans_IPPS_HH"/>
    <property type="match status" value="1"/>
</dbReference>
<evidence type="ECO:0000256" key="1">
    <source>
        <dbReference type="ARBA" id="ARBA00004684"/>
    </source>
</evidence>
<dbReference type="InterPro" id="IPR033904">
    <property type="entry name" value="Trans_IPPS_HH"/>
</dbReference>
<protein>
    <submittedName>
        <fullName evidence="6">Phytoene/squalene synthase family protein</fullName>
    </submittedName>
</protein>
<dbReference type="OrthoDB" id="9807580at2"/>
<name>A0A3A9YSG4_9ACTN</name>
<evidence type="ECO:0000313" key="7">
    <source>
        <dbReference type="Proteomes" id="UP000272474"/>
    </source>
</evidence>
<reference evidence="6 7" key="1">
    <citation type="journal article" date="2014" name="Int. J. Syst. Evol. Microbiol.">
        <title>Streptomyces hoynatensis sp. nov., isolated from deep marine sediment.</title>
        <authorList>
            <person name="Veyisoglu A."/>
            <person name="Sahin N."/>
        </authorList>
    </citation>
    <scope>NUCLEOTIDE SEQUENCE [LARGE SCALE GENOMIC DNA]</scope>
    <source>
        <strain evidence="6 7">KCTC 29097</strain>
    </source>
</reference>
<comment type="pathway">
    <text evidence="1">Carotenoid biosynthesis; phytoene biosynthesis.</text>
</comment>
<dbReference type="SFLD" id="SFLDS00005">
    <property type="entry name" value="Isoprenoid_Synthase_Type_I"/>
    <property type="match status" value="1"/>
</dbReference>
<comment type="caution">
    <text evidence="6">The sequence shown here is derived from an EMBL/GenBank/DDBJ whole genome shotgun (WGS) entry which is preliminary data.</text>
</comment>
<dbReference type="RefSeq" id="WP_120682685.1">
    <property type="nucleotide sequence ID" value="NZ_RBAL01000015.1"/>
</dbReference>
<dbReference type="GO" id="GO:0004311">
    <property type="term" value="F:geranylgeranyl diphosphate synthase activity"/>
    <property type="evidence" value="ECO:0007669"/>
    <property type="project" value="InterPro"/>
</dbReference>